<reference evidence="1 2" key="1">
    <citation type="journal article" date="2018" name="AMB Express">
        <title>Occurrence and significance of pathogenicity and fitness islands in environmental vibrios.</title>
        <authorList>
            <person name="Klein S."/>
            <person name="Pipes S."/>
            <person name="Lovell C.R."/>
        </authorList>
    </citation>
    <scope>NUCLEOTIDE SEQUENCE [LARGE SCALE GENOMIC DNA]</scope>
    <source>
        <strain evidence="1 2">JBS-8-11-1</strain>
    </source>
</reference>
<accession>A0AAX1XTB0</accession>
<evidence type="ECO:0000313" key="2">
    <source>
        <dbReference type="Proteomes" id="UP000283878"/>
    </source>
</evidence>
<dbReference type="EMBL" id="PKPZ01000002">
    <property type="protein sequence ID" value="RPB42707.1"/>
    <property type="molecule type" value="Genomic_DNA"/>
</dbReference>
<gene>
    <name evidence="1" type="ORF">CYQ91_03940</name>
</gene>
<dbReference type="AlphaFoldDB" id="A0AAX1XTB0"/>
<proteinExistence type="predicted"/>
<protein>
    <submittedName>
        <fullName evidence="1">Uncharacterized protein</fullName>
    </submittedName>
</protein>
<evidence type="ECO:0000313" key="1">
    <source>
        <dbReference type="EMBL" id="RPB42707.1"/>
    </source>
</evidence>
<dbReference type="Proteomes" id="UP000283878">
    <property type="component" value="Unassembled WGS sequence"/>
</dbReference>
<comment type="caution">
    <text evidence="1">The sequence shown here is derived from an EMBL/GenBank/DDBJ whole genome shotgun (WGS) entry which is preliminary data.</text>
</comment>
<organism evidence="1 2">
    <name type="scientific">Vibrio diabolicus</name>
    <dbReference type="NCBI Taxonomy" id="50719"/>
    <lineage>
        <taxon>Bacteria</taxon>
        <taxon>Pseudomonadati</taxon>
        <taxon>Pseudomonadota</taxon>
        <taxon>Gammaproteobacteria</taxon>
        <taxon>Vibrionales</taxon>
        <taxon>Vibrionaceae</taxon>
        <taxon>Vibrio</taxon>
        <taxon>Vibrio diabolicus subgroup</taxon>
    </lineage>
</organism>
<name>A0AAX1XTB0_9VIBR</name>
<sequence>MGSESFNLSTLKIKNIEKGIKFYTSIRMKLSNTYRSEESKMTLFFLVFEKDSESIRKPSNIIQEESLW</sequence>